<dbReference type="GO" id="GO:0008983">
    <property type="term" value="F:protein-glutamate O-methyltransferase activity"/>
    <property type="evidence" value="ECO:0007669"/>
    <property type="project" value="UniProtKB-EC"/>
</dbReference>
<sequence>MSKAFCTQQEYQGFQKYLEDTCGIVLGDNKQYLVSSRLTKVFTEYSLGSLGDLLTKLNSGIVRGLRERIIEAMTTNETSWFRDNYPYDMLMETLLPELAKTKRNMPIKVWSAACSSGQEPYSISMITQEFQQKNPGALPGDVQVTGTDISPAILSEAKEGVYDNLAVIRGLSPERTQRFFTQKEHKWQINPDVKRRISFRELNLMQSYTLLGRFDIIFCRNVLIYFSAESKSDILSRMAKALNPGGYLFLGGSESIANYSDDFELVRMPRGVVYKVK</sequence>
<feature type="binding site" evidence="6">
    <location>
        <position position="82"/>
    </location>
    <ligand>
        <name>S-adenosyl-L-methionine</name>
        <dbReference type="ChEBI" id="CHEBI:59789"/>
    </ligand>
</feature>
<feature type="binding site" evidence="6">
    <location>
        <begin position="203"/>
        <end position="204"/>
    </location>
    <ligand>
        <name>S-adenosyl-L-methionine</name>
        <dbReference type="ChEBI" id="CHEBI:59789"/>
    </ligand>
</feature>
<feature type="binding site" evidence="6">
    <location>
        <position position="76"/>
    </location>
    <ligand>
        <name>S-adenosyl-L-methionine</name>
        <dbReference type="ChEBI" id="CHEBI:59789"/>
    </ligand>
</feature>
<evidence type="ECO:0000256" key="2">
    <source>
        <dbReference type="ARBA" id="ARBA00022603"/>
    </source>
</evidence>
<reference evidence="8 9" key="1">
    <citation type="submission" date="2016-11" db="EMBL/GenBank/DDBJ databases">
        <title>Mixed transmission modes and dynamic genome evolution in an obligate animal-bacterial symbiosis.</title>
        <authorList>
            <person name="Russell S.L."/>
            <person name="Corbett-Detig R.B."/>
            <person name="Cavanaugh C.M."/>
        </authorList>
    </citation>
    <scope>NUCLEOTIDE SEQUENCE [LARGE SCALE GENOMIC DNA]</scope>
    <source>
        <strain evidence="8">Sveles-Q1</strain>
    </source>
</reference>
<evidence type="ECO:0000313" key="8">
    <source>
        <dbReference type="EMBL" id="OOZ41495.1"/>
    </source>
</evidence>
<comment type="catalytic activity">
    <reaction evidence="1 5">
        <text>L-glutamyl-[protein] + S-adenosyl-L-methionine = [protein]-L-glutamate 5-O-methyl ester + S-adenosyl-L-homocysteine</text>
        <dbReference type="Rhea" id="RHEA:24452"/>
        <dbReference type="Rhea" id="RHEA-COMP:10208"/>
        <dbReference type="Rhea" id="RHEA-COMP:10311"/>
        <dbReference type="ChEBI" id="CHEBI:29973"/>
        <dbReference type="ChEBI" id="CHEBI:57856"/>
        <dbReference type="ChEBI" id="CHEBI:59789"/>
        <dbReference type="ChEBI" id="CHEBI:82795"/>
        <dbReference type="EC" id="2.1.1.80"/>
    </reaction>
</comment>
<feature type="binding site" evidence="6">
    <location>
        <position position="78"/>
    </location>
    <ligand>
        <name>S-adenosyl-L-methionine</name>
        <dbReference type="ChEBI" id="CHEBI:59789"/>
    </ligand>
</feature>
<comment type="caution">
    <text evidence="8">The sequence shown here is derived from an EMBL/GenBank/DDBJ whole genome shotgun (WGS) entry which is preliminary data.</text>
</comment>
<evidence type="ECO:0000256" key="5">
    <source>
        <dbReference type="PIRNR" id="PIRNR000410"/>
    </source>
</evidence>
<dbReference type="InterPro" id="IPR050903">
    <property type="entry name" value="Bact_Chemotaxis_MeTrfase"/>
</dbReference>
<name>A0A1T2L8R7_9GAMM</name>
<dbReference type="SUPFAM" id="SSF47757">
    <property type="entry name" value="Chemotaxis receptor methyltransferase CheR, N-terminal domain"/>
    <property type="match status" value="1"/>
</dbReference>
<dbReference type="InterPro" id="IPR000780">
    <property type="entry name" value="CheR_MeTrfase"/>
</dbReference>
<dbReference type="AlphaFoldDB" id="A0A1T2L8R7"/>
<feature type="domain" description="CheR-type methyltransferase" evidence="7">
    <location>
        <begin position="1"/>
        <end position="277"/>
    </location>
</feature>
<dbReference type="RefSeq" id="WP_078482742.1">
    <property type="nucleotide sequence ID" value="NZ_MPRL01000009.1"/>
</dbReference>
<dbReference type="PANTHER" id="PTHR24422">
    <property type="entry name" value="CHEMOTAXIS PROTEIN METHYLTRANSFERASE"/>
    <property type="match status" value="1"/>
</dbReference>
<dbReference type="EMBL" id="MPRL01000009">
    <property type="protein sequence ID" value="OOZ41495.1"/>
    <property type="molecule type" value="Genomic_DNA"/>
</dbReference>
<dbReference type="GO" id="GO:0032259">
    <property type="term" value="P:methylation"/>
    <property type="evidence" value="ECO:0007669"/>
    <property type="project" value="UniProtKB-KW"/>
</dbReference>
<dbReference type="PROSITE" id="PS50123">
    <property type="entry name" value="CHER"/>
    <property type="match status" value="1"/>
</dbReference>
<dbReference type="PRINTS" id="PR00996">
    <property type="entry name" value="CHERMTFRASE"/>
</dbReference>
<dbReference type="EC" id="2.1.1.80" evidence="5"/>
<evidence type="ECO:0000313" key="9">
    <source>
        <dbReference type="Proteomes" id="UP000191110"/>
    </source>
</evidence>
<feature type="binding site" evidence="6">
    <location>
        <position position="148"/>
    </location>
    <ligand>
        <name>S-adenosyl-L-methionine</name>
        <dbReference type="ChEBI" id="CHEBI:59789"/>
    </ligand>
</feature>
<organism evidence="8 9">
    <name type="scientific">Solemya pervernicosa gill symbiont</name>
    <dbReference type="NCBI Taxonomy" id="642797"/>
    <lineage>
        <taxon>Bacteria</taxon>
        <taxon>Pseudomonadati</taxon>
        <taxon>Pseudomonadota</taxon>
        <taxon>Gammaproteobacteria</taxon>
        <taxon>sulfur-oxidizing symbionts</taxon>
    </lineage>
</organism>
<keyword evidence="4 5" id="KW-0949">S-adenosyl-L-methionine</keyword>
<comment type="function">
    <text evidence="5">Methylation of the membrane-bound methyl-accepting chemotaxis proteins (MCP) to form gamma-glutamyl methyl ester residues in MCP.</text>
</comment>
<evidence type="ECO:0000256" key="4">
    <source>
        <dbReference type="ARBA" id="ARBA00022691"/>
    </source>
</evidence>
<keyword evidence="3 5" id="KW-0808">Transferase</keyword>
<evidence type="ECO:0000256" key="6">
    <source>
        <dbReference type="PIRSR" id="PIRSR000410-1"/>
    </source>
</evidence>
<accession>A0A1T2L8R7</accession>
<feature type="binding site" evidence="6">
    <location>
        <begin position="220"/>
        <end position="221"/>
    </location>
    <ligand>
        <name>S-adenosyl-L-methionine</name>
        <dbReference type="ChEBI" id="CHEBI:59789"/>
    </ligand>
</feature>
<dbReference type="PANTHER" id="PTHR24422:SF21">
    <property type="entry name" value="CHEMOTAXIS PROTEIN METHYLTRANSFERASE 1"/>
    <property type="match status" value="1"/>
</dbReference>
<gene>
    <name evidence="8" type="ORF">BOW53_03735</name>
</gene>
<protein>
    <recommendedName>
        <fullName evidence="5">Chemotaxis protein methyltransferase</fullName>
        <ecNumber evidence="5">2.1.1.80</ecNumber>
    </recommendedName>
</protein>
<keyword evidence="2 5" id="KW-0489">Methyltransferase</keyword>
<dbReference type="Proteomes" id="UP000191110">
    <property type="component" value="Unassembled WGS sequence"/>
</dbReference>
<dbReference type="InterPro" id="IPR036804">
    <property type="entry name" value="CheR_N_sf"/>
</dbReference>
<dbReference type="Gene3D" id="3.40.50.150">
    <property type="entry name" value="Vaccinia Virus protein VP39"/>
    <property type="match status" value="1"/>
</dbReference>
<dbReference type="InterPro" id="IPR029063">
    <property type="entry name" value="SAM-dependent_MTases_sf"/>
</dbReference>
<dbReference type="Pfam" id="PF01739">
    <property type="entry name" value="CheR"/>
    <property type="match status" value="1"/>
</dbReference>
<dbReference type="PIRSF" id="PIRSF000410">
    <property type="entry name" value="CheR"/>
    <property type="match status" value="1"/>
</dbReference>
<dbReference type="InterPro" id="IPR022642">
    <property type="entry name" value="CheR_C"/>
</dbReference>
<keyword evidence="9" id="KW-1185">Reference proteome</keyword>
<evidence type="ECO:0000256" key="1">
    <source>
        <dbReference type="ARBA" id="ARBA00001541"/>
    </source>
</evidence>
<evidence type="ECO:0000256" key="3">
    <source>
        <dbReference type="ARBA" id="ARBA00022679"/>
    </source>
</evidence>
<feature type="binding site" evidence="6">
    <location>
        <position position="119"/>
    </location>
    <ligand>
        <name>S-adenosyl-L-methionine</name>
        <dbReference type="ChEBI" id="CHEBI:59789"/>
    </ligand>
</feature>
<dbReference type="OrthoDB" id="9816309at2"/>
<dbReference type="InterPro" id="IPR022641">
    <property type="entry name" value="CheR_N"/>
</dbReference>
<dbReference type="Gene3D" id="1.10.155.10">
    <property type="entry name" value="Chemotaxis receptor methyltransferase CheR, N-terminal domain"/>
    <property type="match status" value="1"/>
</dbReference>
<proteinExistence type="predicted"/>
<evidence type="ECO:0000259" key="7">
    <source>
        <dbReference type="PROSITE" id="PS50123"/>
    </source>
</evidence>
<dbReference type="InterPro" id="IPR026024">
    <property type="entry name" value="Chemotaxis_MeTrfase_CheR"/>
</dbReference>
<dbReference type="SUPFAM" id="SSF53335">
    <property type="entry name" value="S-adenosyl-L-methionine-dependent methyltransferases"/>
    <property type="match status" value="1"/>
</dbReference>
<dbReference type="SMART" id="SM00138">
    <property type="entry name" value="MeTrc"/>
    <property type="match status" value="1"/>
</dbReference>
<dbReference type="Pfam" id="PF03705">
    <property type="entry name" value="CheR_N"/>
    <property type="match status" value="1"/>
</dbReference>
<dbReference type="CDD" id="cd02440">
    <property type="entry name" value="AdoMet_MTases"/>
    <property type="match status" value="1"/>
</dbReference>